<comment type="catalytic activity">
    <reaction evidence="12">
        <text>D-ribose + ATP = D-ribose 5-phosphate + ADP + H(+)</text>
        <dbReference type="Rhea" id="RHEA:13697"/>
        <dbReference type="ChEBI" id="CHEBI:15378"/>
        <dbReference type="ChEBI" id="CHEBI:30616"/>
        <dbReference type="ChEBI" id="CHEBI:47013"/>
        <dbReference type="ChEBI" id="CHEBI:78346"/>
        <dbReference type="ChEBI" id="CHEBI:456216"/>
        <dbReference type="EC" id="2.7.1.15"/>
    </reaction>
</comment>
<feature type="binding site" evidence="12">
    <location>
        <position position="182"/>
    </location>
    <ligand>
        <name>ATP</name>
        <dbReference type="ChEBI" id="CHEBI:30616"/>
    </ligand>
</feature>
<keyword evidence="4 12" id="KW-0808">Transferase</keyword>
<evidence type="ECO:0000256" key="5">
    <source>
        <dbReference type="ARBA" id="ARBA00022723"/>
    </source>
</evidence>
<dbReference type="InterPro" id="IPR011877">
    <property type="entry name" value="Ribokinase"/>
</dbReference>
<reference evidence="14 15" key="1">
    <citation type="submission" date="2023-07" db="EMBL/GenBank/DDBJ databases">
        <title>Comparative genomics of wheat-associated soil bacteria to identify genetic determinants of phenazine resistance.</title>
        <authorList>
            <person name="Mouncey N."/>
        </authorList>
    </citation>
    <scope>NUCLEOTIDE SEQUENCE [LARGE SCALE GENOMIC DNA]</scope>
    <source>
        <strain evidence="14 15">W4I11</strain>
    </source>
</reference>
<comment type="caution">
    <text evidence="12">Lacks conserved residue(s) required for the propagation of feature annotation.</text>
</comment>
<evidence type="ECO:0000313" key="15">
    <source>
        <dbReference type="Proteomes" id="UP001237780"/>
    </source>
</evidence>
<dbReference type="Proteomes" id="UP001237780">
    <property type="component" value="Unassembled WGS sequence"/>
</dbReference>
<dbReference type="PRINTS" id="PR00990">
    <property type="entry name" value="RIBOKINASE"/>
</dbReference>
<evidence type="ECO:0000256" key="12">
    <source>
        <dbReference type="HAMAP-Rule" id="MF_01987"/>
    </source>
</evidence>
<accession>A0ABU0SAC3</accession>
<gene>
    <name evidence="12" type="primary">rbsK</name>
    <name evidence="14" type="ORF">QFZ34_002897</name>
</gene>
<feature type="binding site" evidence="12">
    <location>
        <position position="279"/>
    </location>
    <ligand>
        <name>K(+)</name>
        <dbReference type="ChEBI" id="CHEBI:29103"/>
    </ligand>
</feature>
<comment type="pathway">
    <text evidence="12">Carbohydrate metabolism; D-ribose degradation; D-ribose 5-phosphate from beta-D-ribopyranose: step 2/2.</text>
</comment>
<feature type="binding site" evidence="12">
    <location>
        <position position="238"/>
    </location>
    <ligand>
        <name>K(+)</name>
        <dbReference type="ChEBI" id="CHEBI:29103"/>
    </ligand>
</feature>
<dbReference type="InterPro" id="IPR029056">
    <property type="entry name" value="Ribokinase-like"/>
</dbReference>
<feature type="binding site" evidence="12">
    <location>
        <position position="244"/>
    </location>
    <ligand>
        <name>substrate</name>
    </ligand>
</feature>
<dbReference type="Pfam" id="PF00294">
    <property type="entry name" value="PfkB"/>
    <property type="match status" value="1"/>
</dbReference>
<evidence type="ECO:0000256" key="10">
    <source>
        <dbReference type="ARBA" id="ARBA00022958"/>
    </source>
</evidence>
<keyword evidence="12" id="KW-0963">Cytoplasm</keyword>
<feature type="binding site" evidence="12">
    <location>
        <begin position="212"/>
        <end position="217"/>
    </location>
    <ligand>
        <name>ATP</name>
        <dbReference type="ChEBI" id="CHEBI:30616"/>
    </ligand>
</feature>
<dbReference type="InterPro" id="IPR002173">
    <property type="entry name" value="Carboh/pur_kinase_PfkB_CS"/>
</dbReference>
<feature type="domain" description="Carbohydrate kinase PfkB" evidence="13">
    <location>
        <begin position="5"/>
        <end position="288"/>
    </location>
</feature>
<evidence type="ECO:0000256" key="11">
    <source>
        <dbReference type="ARBA" id="ARBA00023277"/>
    </source>
</evidence>
<keyword evidence="15" id="KW-1185">Reference proteome</keyword>
<comment type="cofactor">
    <cofactor evidence="12">
        <name>Mg(2+)</name>
        <dbReference type="ChEBI" id="CHEBI:18420"/>
    </cofactor>
    <text evidence="12">Requires a divalent cation, most likely magnesium in vivo, as an electrophilic catalyst to aid phosphoryl group transfer. It is the chelate of the metal and the nucleotide that is the actual substrate.</text>
</comment>
<protein>
    <recommendedName>
        <fullName evidence="3 12">Ribokinase</fullName>
        <shortName evidence="12">RK</shortName>
        <ecNumber evidence="2 12">2.7.1.15</ecNumber>
    </recommendedName>
</protein>
<evidence type="ECO:0000256" key="4">
    <source>
        <dbReference type="ARBA" id="ARBA00022679"/>
    </source>
</evidence>
<name>A0ABU0SAC3_9HYPH</name>
<feature type="binding site" evidence="12">
    <location>
        <begin position="38"/>
        <end position="42"/>
    </location>
    <ligand>
        <name>substrate</name>
    </ligand>
</feature>
<keyword evidence="10 12" id="KW-0630">Potassium</keyword>
<organism evidence="14 15">
    <name type="scientific">Phyllobacterium ifriqiyense</name>
    <dbReference type="NCBI Taxonomy" id="314238"/>
    <lineage>
        <taxon>Bacteria</taxon>
        <taxon>Pseudomonadati</taxon>
        <taxon>Pseudomonadota</taxon>
        <taxon>Alphaproteobacteria</taxon>
        <taxon>Hyphomicrobiales</taxon>
        <taxon>Phyllobacteriaceae</taxon>
        <taxon>Phyllobacterium</taxon>
    </lineage>
</organism>
<sequence length="305" mass="31877">MRAYVIGNIAMDETIIVDELPISGASILGHVGTHDLGGKGTNQAVVMARCGIPTVLVAPVGQDSRAATIRKHLQGEPLTSELISIEGISSDISLIFRLPDGENAIVTTTDSAQRLCASHVAPALAEAKPGNLAILQGNLSPEATVGILQFAKSLGMITAFNPSPQRSFFSDIWALVDIVFLNRWEAQALTGAEGEAAAKYLLQKGIQEVVLTLGSEGALLVNRRETIVVAASPGMVVDTTGAGDTFMSVALASSLKRGCQLDRKALEHASHAAAITISKVGTRSAFPTTSELDQILSDGQLDAVN</sequence>
<dbReference type="SUPFAM" id="SSF53613">
    <property type="entry name" value="Ribokinase-like"/>
    <property type="match status" value="1"/>
</dbReference>
<dbReference type="PANTHER" id="PTHR10584">
    <property type="entry name" value="SUGAR KINASE"/>
    <property type="match status" value="1"/>
</dbReference>
<dbReference type="EC" id="2.7.1.15" evidence="2 12"/>
<evidence type="ECO:0000256" key="6">
    <source>
        <dbReference type="ARBA" id="ARBA00022741"/>
    </source>
</evidence>
<evidence type="ECO:0000256" key="2">
    <source>
        <dbReference type="ARBA" id="ARBA00012035"/>
    </source>
</evidence>
<evidence type="ECO:0000256" key="9">
    <source>
        <dbReference type="ARBA" id="ARBA00022842"/>
    </source>
</evidence>
<dbReference type="HAMAP" id="MF_01987">
    <property type="entry name" value="Ribokinase"/>
    <property type="match status" value="1"/>
</dbReference>
<evidence type="ECO:0000259" key="13">
    <source>
        <dbReference type="Pfam" id="PF00294"/>
    </source>
</evidence>
<keyword evidence="9 12" id="KW-0460">Magnesium</keyword>
<evidence type="ECO:0000256" key="1">
    <source>
        <dbReference type="ARBA" id="ARBA00005380"/>
    </source>
</evidence>
<evidence type="ECO:0000313" key="14">
    <source>
        <dbReference type="EMBL" id="MDQ0997715.1"/>
    </source>
</evidence>
<feature type="binding site" evidence="12">
    <location>
        <begin position="243"/>
        <end position="244"/>
    </location>
    <ligand>
        <name>ATP</name>
        <dbReference type="ChEBI" id="CHEBI:30616"/>
    </ligand>
</feature>
<keyword evidence="7 12" id="KW-0418">Kinase</keyword>
<comment type="subcellular location">
    <subcellularLocation>
        <location evidence="12">Cytoplasm</location>
    </subcellularLocation>
</comment>
<keyword evidence="8 12" id="KW-0067">ATP-binding</keyword>
<dbReference type="GO" id="GO:0004747">
    <property type="term" value="F:ribokinase activity"/>
    <property type="evidence" value="ECO:0007669"/>
    <property type="project" value="UniProtKB-EC"/>
</dbReference>
<dbReference type="RefSeq" id="WP_307281999.1">
    <property type="nucleotide sequence ID" value="NZ_JAUSZT010000003.1"/>
</dbReference>
<comment type="similarity">
    <text evidence="1">Belongs to the carbohydrate kinase pfkB family.</text>
</comment>
<comment type="caution">
    <text evidence="14">The sequence shown here is derived from an EMBL/GenBank/DDBJ whole genome shotgun (WGS) entry which is preliminary data.</text>
</comment>
<feature type="binding site" evidence="12">
    <location>
        <position position="240"/>
    </location>
    <ligand>
        <name>K(+)</name>
        <dbReference type="ChEBI" id="CHEBI:29103"/>
    </ligand>
</feature>
<comment type="function">
    <text evidence="12">Catalyzes the phosphorylation of ribose at O-5 in a reaction requiring ATP and magnesium. The resulting D-ribose-5-phosphate can then be used either for sythesis of nucleotides, histidine, and tryptophan, or as a component of the pentose phosphate pathway.</text>
</comment>
<evidence type="ECO:0000256" key="3">
    <source>
        <dbReference type="ARBA" id="ARBA00016943"/>
    </source>
</evidence>
<dbReference type="EMBL" id="JAUSZT010000003">
    <property type="protein sequence ID" value="MDQ0997715.1"/>
    <property type="molecule type" value="Genomic_DNA"/>
</dbReference>
<keyword evidence="11 12" id="KW-0119">Carbohydrate metabolism</keyword>
<dbReference type="Gene3D" id="3.40.1190.20">
    <property type="match status" value="1"/>
</dbReference>
<proteinExistence type="inferred from homology"/>
<feature type="binding site" evidence="12">
    <location>
        <position position="281"/>
    </location>
    <ligand>
        <name>K(+)</name>
        <dbReference type="ChEBI" id="CHEBI:29103"/>
    </ligand>
</feature>
<comment type="activity regulation">
    <text evidence="12">Activated by a monovalent cation that binds near, but not in, the active site. The most likely occupant of the site in vivo is potassium. Ion binding induces a conformational change that may alter substrate affinity.</text>
</comment>
<comment type="similarity">
    <text evidence="12">Belongs to the carbohydrate kinase PfkB family. Ribokinase subfamily.</text>
</comment>
<feature type="binding site" evidence="12">
    <location>
        <begin position="10"/>
        <end position="12"/>
    </location>
    <ligand>
        <name>substrate</name>
    </ligand>
</feature>
<evidence type="ECO:0000256" key="7">
    <source>
        <dbReference type="ARBA" id="ARBA00022777"/>
    </source>
</evidence>
<dbReference type="PROSITE" id="PS00583">
    <property type="entry name" value="PFKB_KINASES_1"/>
    <property type="match status" value="1"/>
</dbReference>
<keyword evidence="6 12" id="KW-0547">Nucleotide-binding</keyword>
<feature type="binding site" evidence="12">
    <location>
        <position position="276"/>
    </location>
    <ligand>
        <name>K(+)</name>
        <dbReference type="ChEBI" id="CHEBI:29103"/>
    </ligand>
</feature>
<feature type="active site" description="Proton acceptor" evidence="12">
    <location>
        <position position="244"/>
    </location>
</feature>
<dbReference type="PANTHER" id="PTHR10584:SF166">
    <property type="entry name" value="RIBOKINASE"/>
    <property type="match status" value="1"/>
</dbReference>
<dbReference type="InterPro" id="IPR011611">
    <property type="entry name" value="PfkB_dom"/>
</dbReference>
<dbReference type="CDD" id="cd01174">
    <property type="entry name" value="ribokinase"/>
    <property type="match status" value="1"/>
</dbReference>
<dbReference type="InterPro" id="IPR002139">
    <property type="entry name" value="Ribo/fructo_kinase"/>
</dbReference>
<keyword evidence="5 12" id="KW-0479">Metal-binding</keyword>
<evidence type="ECO:0000256" key="8">
    <source>
        <dbReference type="ARBA" id="ARBA00022840"/>
    </source>
</evidence>
<comment type="subunit">
    <text evidence="12">Homodimer.</text>
</comment>